<name>A0AC58RQ93_TOBAC</name>
<sequence length="185" mass="20616">MSSTGNSSNVSSDSTTSESALSIVEPSHPLYLYPLDSPGTVIVASIFNGLGYGSWRQGMLIALSCKNKIGLINGTVAKPSTNLPLYEAWYWCNDMVTAWILNRLDLEIRESVMYTESAQKLWKEIEQRYGKPNGTKVFQIRKEISSISQGSSNIASYFSRIKKLWDELDFSITYPPCVCGCKEGF</sequence>
<accession>A0AC58RQ93</accession>
<dbReference type="Proteomes" id="UP000790787">
    <property type="component" value="Chromosome 7"/>
</dbReference>
<protein>
    <submittedName>
        <fullName evidence="2">Uncharacterized protein LOC142162428</fullName>
    </submittedName>
</protein>
<reference evidence="2" key="2">
    <citation type="submission" date="2025-08" db="UniProtKB">
        <authorList>
            <consortium name="RefSeq"/>
        </authorList>
    </citation>
    <scope>IDENTIFICATION</scope>
    <source>
        <tissue evidence="2">Leaf</tissue>
    </source>
</reference>
<proteinExistence type="predicted"/>
<organism evidence="1 2">
    <name type="scientific">Nicotiana tabacum</name>
    <name type="common">Common tobacco</name>
    <dbReference type="NCBI Taxonomy" id="4097"/>
    <lineage>
        <taxon>Eukaryota</taxon>
        <taxon>Viridiplantae</taxon>
        <taxon>Streptophyta</taxon>
        <taxon>Embryophyta</taxon>
        <taxon>Tracheophyta</taxon>
        <taxon>Spermatophyta</taxon>
        <taxon>Magnoliopsida</taxon>
        <taxon>eudicotyledons</taxon>
        <taxon>Gunneridae</taxon>
        <taxon>Pentapetalae</taxon>
        <taxon>asterids</taxon>
        <taxon>lamiids</taxon>
        <taxon>Solanales</taxon>
        <taxon>Solanaceae</taxon>
        <taxon>Nicotianoideae</taxon>
        <taxon>Nicotianeae</taxon>
        <taxon>Nicotiana</taxon>
    </lineage>
</organism>
<dbReference type="RefSeq" id="XP_075074880.1">
    <property type="nucleotide sequence ID" value="XM_075218779.1"/>
</dbReference>
<evidence type="ECO:0000313" key="1">
    <source>
        <dbReference type="Proteomes" id="UP000790787"/>
    </source>
</evidence>
<keyword evidence="1" id="KW-1185">Reference proteome</keyword>
<evidence type="ECO:0000313" key="2">
    <source>
        <dbReference type="RefSeq" id="XP_075074880.1"/>
    </source>
</evidence>
<gene>
    <name evidence="2" type="primary">LOC142162428</name>
</gene>
<reference evidence="1" key="1">
    <citation type="journal article" date="2014" name="Nat. Commun.">
        <title>The tobacco genome sequence and its comparison with those of tomato and potato.</title>
        <authorList>
            <person name="Sierro N."/>
            <person name="Battey J.N."/>
            <person name="Ouadi S."/>
            <person name="Bakaher N."/>
            <person name="Bovet L."/>
            <person name="Willig A."/>
            <person name="Goepfert S."/>
            <person name="Peitsch M.C."/>
            <person name="Ivanov N.V."/>
        </authorList>
    </citation>
    <scope>NUCLEOTIDE SEQUENCE [LARGE SCALE GENOMIC DNA]</scope>
</reference>